<dbReference type="GO" id="GO:0005524">
    <property type="term" value="F:ATP binding"/>
    <property type="evidence" value="ECO:0007669"/>
    <property type="project" value="UniProtKB-KW"/>
</dbReference>
<feature type="domain" description="ABC transporter" evidence="10">
    <location>
        <begin position="362"/>
        <end position="596"/>
    </location>
</feature>
<dbReference type="SMART" id="SM00382">
    <property type="entry name" value="AAA"/>
    <property type="match status" value="1"/>
</dbReference>
<dbReference type="GO" id="GO:0005886">
    <property type="term" value="C:plasma membrane"/>
    <property type="evidence" value="ECO:0007669"/>
    <property type="project" value="UniProtKB-SubCell"/>
</dbReference>
<reference evidence="12" key="2">
    <citation type="submission" date="2021-04" db="EMBL/GenBank/DDBJ databases">
        <authorList>
            <person name="Gilroy R."/>
        </authorList>
    </citation>
    <scope>NUCLEOTIDE SEQUENCE</scope>
    <source>
        <strain evidence="12">14975</strain>
    </source>
</reference>
<evidence type="ECO:0000256" key="6">
    <source>
        <dbReference type="ARBA" id="ARBA00022840"/>
    </source>
</evidence>
<reference evidence="12" key="1">
    <citation type="journal article" date="2021" name="PeerJ">
        <title>Extensive microbial diversity within the chicken gut microbiome revealed by metagenomics and culture.</title>
        <authorList>
            <person name="Gilroy R."/>
            <person name="Ravi A."/>
            <person name="Getino M."/>
            <person name="Pursley I."/>
            <person name="Horton D.L."/>
            <person name="Alikhan N.F."/>
            <person name="Baker D."/>
            <person name="Gharbi K."/>
            <person name="Hall N."/>
            <person name="Watson M."/>
            <person name="Adriaenssens E.M."/>
            <person name="Foster-Nyarko E."/>
            <person name="Jarju S."/>
            <person name="Secka A."/>
            <person name="Antonio M."/>
            <person name="Oren A."/>
            <person name="Chaudhuri R.R."/>
            <person name="La Ragione R."/>
            <person name="Hildebrand F."/>
            <person name="Pallen M.J."/>
        </authorList>
    </citation>
    <scope>NUCLEOTIDE SEQUENCE</scope>
    <source>
        <strain evidence="12">14975</strain>
    </source>
</reference>
<dbReference type="GO" id="GO:0015421">
    <property type="term" value="F:ABC-type oligopeptide transporter activity"/>
    <property type="evidence" value="ECO:0007669"/>
    <property type="project" value="TreeGrafter"/>
</dbReference>
<keyword evidence="2" id="KW-0813">Transport</keyword>
<dbReference type="CDD" id="cd18548">
    <property type="entry name" value="ABC_6TM_Tm287_like"/>
    <property type="match status" value="1"/>
</dbReference>
<feature type="transmembrane region" description="Helical" evidence="9">
    <location>
        <begin position="127"/>
        <end position="151"/>
    </location>
</feature>
<dbReference type="SUPFAM" id="SSF90123">
    <property type="entry name" value="ABC transporter transmembrane region"/>
    <property type="match status" value="1"/>
</dbReference>
<dbReference type="PANTHER" id="PTHR43394">
    <property type="entry name" value="ATP-DEPENDENT PERMEASE MDL1, MITOCHONDRIAL"/>
    <property type="match status" value="1"/>
</dbReference>
<evidence type="ECO:0000313" key="12">
    <source>
        <dbReference type="EMBL" id="HIX20524.1"/>
    </source>
</evidence>
<dbReference type="InterPro" id="IPR011527">
    <property type="entry name" value="ABC1_TM_dom"/>
</dbReference>
<dbReference type="InterPro" id="IPR017871">
    <property type="entry name" value="ABC_transporter-like_CS"/>
</dbReference>
<evidence type="ECO:0000256" key="1">
    <source>
        <dbReference type="ARBA" id="ARBA00004651"/>
    </source>
</evidence>
<comment type="subcellular location">
    <subcellularLocation>
        <location evidence="1">Cell membrane</location>
        <topology evidence="1">Multi-pass membrane protein</topology>
    </subcellularLocation>
</comment>
<dbReference type="PROSITE" id="PS00211">
    <property type="entry name" value="ABC_TRANSPORTER_1"/>
    <property type="match status" value="1"/>
</dbReference>
<dbReference type="GO" id="GO:0016887">
    <property type="term" value="F:ATP hydrolysis activity"/>
    <property type="evidence" value="ECO:0007669"/>
    <property type="project" value="InterPro"/>
</dbReference>
<dbReference type="InterPro" id="IPR003593">
    <property type="entry name" value="AAA+_ATPase"/>
</dbReference>
<evidence type="ECO:0000256" key="2">
    <source>
        <dbReference type="ARBA" id="ARBA00022448"/>
    </source>
</evidence>
<keyword evidence="8 9" id="KW-0472">Membrane</keyword>
<evidence type="ECO:0000259" key="11">
    <source>
        <dbReference type="PROSITE" id="PS50929"/>
    </source>
</evidence>
<accession>A0A9D2AHI5</accession>
<dbReference type="Pfam" id="PF00664">
    <property type="entry name" value="ABC_membrane"/>
    <property type="match status" value="1"/>
</dbReference>
<gene>
    <name evidence="12" type="ORF">H9862_08005</name>
</gene>
<dbReference type="FunFam" id="3.40.50.300:FF:000854">
    <property type="entry name" value="Multidrug ABC transporter ATP-binding protein"/>
    <property type="match status" value="1"/>
</dbReference>
<dbReference type="Pfam" id="PF00005">
    <property type="entry name" value="ABC_tran"/>
    <property type="match status" value="1"/>
</dbReference>
<feature type="transmembrane region" description="Helical" evidence="9">
    <location>
        <begin position="60"/>
        <end position="82"/>
    </location>
</feature>
<evidence type="ECO:0000313" key="13">
    <source>
        <dbReference type="Proteomes" id="UP000823964"/>
    </source>
</evidence>
<dbReference type="SUPFAM" id="SSF52540">
    <property type="entry name" value="P-loop containing nucleoside triphosphate hydrolases"/>
    <property type="match status" value="1"/>
</dbReference>
<dbReference type="Gene3D" id="3.40.50.300">
    <property type="entry name" value="P-loop containing nucleotide triphosphate hydrolases"/>
    <property type="match status" value="1"/>
</dbReference>
<organism evidence="12 13">
    <name type="scientific">Candidatus Akkermansia intestinigallinarum</name>
    <dbReference type="NCBI Taxonomy" id="2838431"/>
    <lineage>
        <taxon>Bacteria</taxon>
        <taxon>Pseudomonadati</taxon>
        <taxon>Verrucomicrobiota</taxon>
        <taxon>Verrucomicrobiia</taxon>
        <taxon>Verrucomicrobiales</taxon>
        <taxon>Akkermansiaceae</taxon>
        <taxon>Akkermansia</taxon>
    </lineage>
</organism>
<dbReference type="InterPro" id="IPR003439">
    <property type="entry name" value="ABC_transporter-like_ATP-bd"/>
</dbReference>
<sequence length="607" mass="66157">MSLLADFLRRRRLMLVLLVLLMLLEVGSGLMIPTMTAELINRGLEGTEPAVIVRGGCLMAAASLLAGLGALAGSYLTALLAAELGRYLRNRLYDHVLRFSEADMEHFGTGSMVTRTLSDVNVVQQALVMLALMVLPVPVVCLLGIGLSFYLDATMGWLMLGVTLVLLPLMVVVLRLAAPCFVKLQLFLDRMNTVVREVVTGVRVIRAFNKEEHEVQRMETVFRDYRGVAVKANRLFAGMESTALLLVNVMLVVILYVCGVRTGAGAMEMGDLAAVSQYAVLVLFFLMMAQMVMVMMPRAGVCLRRIREVLEYEPSIQDGEDAPGAPMCPALPLSAASPAPSASGVSGVSGAARLSGEALPVMRFRSVCFRYPDAEEDTLHDIDFSCRRGETTAIIGSTGCGKSTIAKLMLRFLDVTSGAVELFGTDVRRLRQADLRARVACVPQRSWLFSGTIAENLSYGLPGASPQRMREALRMAQAQFVEELPEGLDARVAQGGTNFSGGQRQRLAIARALMKPADLFLFDDSFSALDVRTDAALRRALREGLRDAAVLVIAQRISSIAHADRIVVLEDGRMVGCGRHAELMESCAVYREIARSQMRREEDCSHG</sequence>
<evidence type="ECO:0000256" key="8">
    <source>
        <dbReference type="ARBA" id="ARBA00023136"/>
    </source>
</evidence>
<dbReference type="Gene3D" id="1.20.1560.10">
    <property type="entry name" value="ABC transporter type 1, transmembrane domain"/>
    <property type="match status" value="1"/>
</dbReference>
<keyword evidence="7 9" id="KW-1133">Transmembrane helix</keyword>
<dbReference type="PROSITE" id="PS50929">
    <property type="entry name" value="ABC_TM1F"/>
    <property type="match status" value="1"/>
</dbReference>
<keyword evidence="4 9" id="KW-0812">Transmembrane</keyword>
<keyword evidence="5" id="KW-0547">Nucleotide-binding</keyword>
<evidence type="ECO:0000256" key="3">
    <source>
        <dbReference type="ARBA" id="ARBA00022475"/>
    </source>
</evidence>
<dbReference type="InterPro" id="IPR039421">
    <property type="entry name" value="Type_1_exporter"/>
</dbReference>
<proteinExistence type="predicted"/>
<keyword evidence="3" id="KW-1003">Cell membrane</keyword>
<dbReference type="EMBL" id="DXFQ01000150">
    <property type="protein sequence ID" value="HIX20524.1"/>
    <property type="molecule type" value="Genomic_DNA"/>
</dbReference>
<evidence type="ECO:0000256" key="5">
    <source>
        <dbReference type="ARBA" id="ARBA00022741"/>
    </source>
</evidence>
<feature type="domain" description="ABC transmembrane type-1" evidence="11">
    <location>
        <begin position="16"/>
        <end position="298"/>
    </location>
</feature>
<feature type="transmembrane region" description="Helical" evidence="9">
    <location>
        <begin position="276"/>
        <end position="296"/>
    </location>
</feature>
<protein>
    <submittedName>
        <fullName evidence="12">ABC transporter ATP-binding protein/permease</fullName>
    </submittedName>
</protein>
<dbReference type="InterPro" id="IPR027417">
    <property type="entry name" value="P-loop_NTPase"/>
</dbReference>
<dbReference type="Proteomes" id="UP000823964">
    <property type="component" value="Unassembled WGS sequence"/>
</dbReference>
<keyword evidence="6 12" id="KW-0067">ATP-binding</keyword>
<evidence type="ECO:0000256" key="4">
    <source>
        <dbReference type="ARBA" id="ARBA00022692"/>
    </source>
</evidence>
<evidence type="ECO:0000256" key="9">
    <source>
        <dbReference type="SAM" id="Phobius"/>
    </source>
</evidence>
<dbReference type="AlphaFoldDB" id="A0A9D2AHI5"/>
<dbReference type="PANTHER" id="PTHR43394:SF1">
    <property type="entry name" value="ATP-BINDING CASSETTE SUB-FAMILY B MEMBER 10, MITOCHONDRIAL"/>
    <property type="match status" value="1"/>
</dbReference>
<name>A0A9D2AHI5_9BACT</name>
<evidence type="ECO:0000256" key="7">
    <source>
        <dbReference type="ARBA" id="ARBA00022989"/>
    </source>
</evidence>
<dbReference type="PROSITE" id="PS50893">
    <property type="entry name" value="ABC_TRANSPORTER_2"/>
    <property type="match status" value="1"/>
</dbReference>
<evidence type="ECO:0000259" key="10">
    <source>
        <dbReference type="PROSITE" id="PS50893"/>
    </source>
</evidence>
<dbReference type="InterPro" id="IPR036640">
    <property type="entry name" value="ABC1_TM_sf"/>
</dbReference>
<feature type="transmembrane region" description="Helical" evidence="9">
    <location>
        <begin position="157"/>
        <end position="182"/>
    </location>
</feature>
<comment type="caution">
    <text evidence="12">The sequence shown here is derived from an EMBL/GenBank/DDBJ whole genome shotgun (WGS) entry which is preliminary data.</text>
</comment>
<feature type="transmembrane region" description="Helical" evidence="9">
    <location>
        <begin position="243"/>
        <end position="264"/>
    </location>
</feature>